<proteinExistence type="predicted"/>
<dbReference type="InterPro" id="IPR012840">
    <property type="entry name" value="NrdG2"/>
</dbReference>
<dbReference type="InterPro" id="IPR058240">
    <property type="entry name" value="rSAM_sf"/>
</dbReference>
<dbReference type="CDD" id="cd01335">
    <property type="entry name" value="Radical_SAM"/>
    <property type="match status" value="1"/>
</dbReference>
<dbReference type="Pfam" id="PF04055">
    <property type="entry name" value="Radical_SAM"/>
    <property type="match status" value="1"/>
</dbReference>
<evidence type="ECO:0000259" key="7">
    <source>
        <dbReference type="PROSITE" id="PS51918"/>
    </source>
</evidence>
<accession>A0ABM8Q5Q3</accession>
<dbReference type="RefSeq" id="WP_229932691.1">
    <property type="nucleotide sequence ID" value="NZ_CAJHOF010000006.1"/>
</dbReference>
<evidence type="ECO:0000256" key="2">
    <source>
        <dbReference type="ARBA" id="ARBA00022485"/>
    </source>
</evidence>
<evidence type="ECO:0000313" key="8">
    <source>
        <dbReference type="EMBL" id="CAD7288199.1"/>
    </source>
</evidence>
<gene>
    <name evidence="8" type="primary">queE_2</name>
    <name evidence="8" type="ORF">LMG7974_00890</name>
</gene>
<keyword evidence="6" id="KW-0411">Iron-sulfur</keyword>
<evidence type="ECO:0000256" key="1">
    <source>
        <dbReference type="ARBA" id="ARBA00001966"/>
    </source>
</evidence>
<dbReference type="InterPro" id="IPR034457">
    <property type="entry name" value="Organic_radical-activating"/>
</dbReference>
<dbReference type="GO" id="GO:0016829">
    <property type="term" value="F:lyase activity"/>
    <property type="evidence" value="ECO:0007669"/>
    <property type="project" value="UniProtKB-KW"/>
</dbReference>
<keyword evidence="4" id="KW-0479">Metal-binding</keyword>
<dbReference type="PROSITE" id="PS51918">
    <property type="entry name" value="RADICAL_SAM"/>
    <property type="match status" value="1"/>
</dbReference>
<evidence type="ECO:0000256" key="6">
    <source>
        <dbReference type="ARBA" id="ARBA00023014"/>
    </source>
</evidence>
<dbReference type="SFLD" id="SFLDG01094">
    <property type="entry name" value="Uncharacterised_Radical_SAM_Su"/>
    <property type="match status" value="1"/>
</dbReference>
<keyword evidence="2" id="KW-0004">4Fe-4S</keyword>
<dbReference type="SUPFAM" id="SSF102114">
    <property type="entry name" value="Radical SAM enzymes"/>
    <property type="match status" value="1"/>
</dbReference>
<organism evidence="8 9">
    <name type="scientific">Campylobacter majalis</name>
    <dbReference type="NCBI Taxonomy" id="2790656"/>
    <lineage>
        <taxon>Bacteria</taxon>
        <taxon>Pseudomonadati</taxon>
        <taxon>Campylobacterota</taxon>
        <taxon>Epsilonproteobacteria</taxon>
        <taxon>Campylobacterales</taxon>
        <taxon>Campylobacteraceae</taxon>
        <taxon>Campylobacter</taxon>
    </lineage>
</organism>
<dbReference type="PANTHER" id="PTHR30352:SF13">
    <property type="entry name" value="GLYCYL-RADICAL ENZYME ACTIVATING ENZYME YJJW-RELATED"/>
    <property type="match status" value="1"/>
</dbReference>
<comment type="caution">
    <text evidence="8">The sequence shown here is derived from an EMBL/GenBank/DDBJ whole genome shotgun (WGS) entry which is preliminary data.</text>
</comment>
<keyword evidence="3" id="KW-0949">S-adenosyl-L-methionine</keyword>
<evidence type="ECO:0000256" key="4">
    <source>
        <dbReference type="ARBA" id="ARBA00022723"/>
    </source>
</evidence>
<reference evidence="8 9" key="1">
    <citation type="submission" date="2020-11" db="EMBL/GenBank/DDBJ databases">
        <authorList>
            <person name="Peeters C."/>
        </authorList>
    </citation>
    <scope>NUCLEOTIDE SEQUENCE [LARGE SCALE GENOMIC DNA]</scope>
    <source>
        <strain evidence="8 9">LMG 7974</strain>
    </source>
</reference>
<dbReference type="EMBL" id="CAJHOF010000006">
    <property type="protein sequence ID" value="CAD7288199.1"/>
    <property type="molecule type" value="Genomic_DNA"/>
</dbReference>
<evidence type="ECO:0000313" key="9">
    <source>
        <dbReference type="Proteomes" id="UP000789803"/>
    </source>
</evidence>
<dbReference type="Gene3D" id="3.20.20.70">
    <property type="entry name" value="Aldolase class I"/>
    <property type="match status" value="1"/>
</dbReference>
<keyword evidence="8" id="KW-0456">Lyase</keyword>
<dbReference type="InterPro" id="IPR013785">
    <property type="entry name" value="Aldolase_TIM"/>
</dbReference>
<feature type="domain" description="Radical SAM core" evidence="7">
    <location>
        <begin position="14"/>
        <end position="226"/>
    </location>
</feature>
<dbReference type="Proteomes" id="UP000789803">
    <property type="component" value="Unassembled WGS sequence"/>
</dbReference>
<dbReference type="SFLD" id="SFLDS00029">
    <property type="entry name" value="Radical_SAM"/>
    <property type="match status" value="1"/>
</dbReference>
<dbReference type="PANTHER" id="PTHR30352">
    <property type="entry name" value="PYRUVATE FORMATE-LYASE-ACTIVATING ENZYME"/>
    <property type="match status" value="1"/>
</dbReference>
<dbReference type="SFLD" id="SFLDG01067">
    <property type="entry name" value="SPASM/twitch_domain_containing"/>
    <property type="match status" value="1"/>
</dbReference>
<evidence type="ECO:0000256" key="3">
    <source>
        <dbReference type="ARBA" id="ARBA00022691"/>
    </source>
</evidence>
<name>A0ABM8Q5Q3_9BACT</name>
<keyword evidence="5" id="KW-0408">Iron</keyword>
<protein>
    <submittedName>
        <fullName evidence="8">7-carboxy-7-deazaguanine synthase</fullName>
        <ecNumber evidence="8">4.3.99.3</ecNumber>
    </submittedName>
</protein>
<dbReference type="NCBIfam" id="TIGR02495">
    <property type="entry name" value="NrdG2"/>
    <property type="match status" value="1"/>
</dbReference>
<evidence type="ECO:0000256" key="5">
    <source>
        <dbReference type="ARBA" id="ARBA00023004"/>
    </source>
</evidence>
<comment type="cofactor">
    <cofactor evidence="1">
        <name>[4Fe-4S] cluster</name>
        <dbReference type="ChEBI" id="CHEBI:49883"/>
    </cofactor>
</comment>
<keyword evidence="9" id="KW-1185">Reference proteome</keyword>
<dbReference type="InterPro" id="IPR007197">
    <property type="entry name" value="rSAM"/>
</dbReference>
<sequence length="226" mass="26076">MNEIYSITPFTMMDYPEHLACVVWFMGCNMRCAYCYNTAVVNAKFSNTNGVSNDEFLAFLDKRKGKLNAVVFSGGECSLTPSFEYLANEVKSRNFKLKIDTNGSNPEILKKIINLVDFIALDFKAPKEKFHAITASNLYENFIKTLKFLLSMDVEFEVRTTIHSKLLDESDISKMASMLKRYGYDKTYYLQNFLYTKEHFGSLKEQTKILNISDINSPLKIELRNF</sequence>
<dbReference type="EC" id="4.3.99.3" evidence="8"/>